<dbReference type="Gene3D" id="1.20.5.170">
    <property type="match status" value="1"/>
</dbReference>
<dbReference type="AlphaFoldDB" id="A0AAD9QT08"/>
<dbReference type="Gene3D" id="1.20.120.330">
    <property type="entry name" value="Nucleotidyltransferases domain 2"/>
    <property type="match status" value="1"/>
</dbReference>
<dbReference type="PANTHER" id="PTHR43941">
    <property type="entry name" value="STRUCTURAL MAINTENANCE OF CHROMOSOMES PROTEIN 2"/>
    <property type="match status" value="1"/>
</dbReference>
<feature type="coiled-coil region" evidence="1">
    <location>
        <begin position="19"/>
        <end position="46"/>
    </location>
</feature>
<dbReference type="EMBL" id="JARQWQ010000015">
    <property type="protein sequence ID" value="KAK2567007.1"/>
    <property type="molecule type" value="Genomic_DNA"/>
</dbReference>
<keyword evidence="4" id="KW-1185">Reference proteome</keyword>
<sequence>MSEKAYGKQIYLDACSFPARKGKDNRDSLRMDLRELESEVENSLKKRAASKLSQRHSLDANLAAGSGRVFIMKAVDEEEEEGNFPMKYLQERQVLSRSGPNTGSANNMGDAIQDAHWEEKLSDLAWMESILKKRKAELQEVDAVLTERRRQLAEVVQKRKLAEGRLKRAEEDAGIIEQRAAETSAELIRAGNQLISLEIKEKALNDRQDYVNKSLHGKSRNLKEVEDACEVVRQNVDKLNQELKSKMDELDSKKKQLKEVESRIQLSLRALKEGEKALEEKTCQLAKTRSEIQTQMTEFHGLNGKINRLRTEMKELQFSFKKEQEEAYRLSQRRQEEIRKHDVRLKEINKARNESMDALKSHREEFALLRRKIHESSSKIKESEELRQQKEAEYGEMISMMDEGKSEFENELSRLKSETQGAEESLGKIMDELTRVTTELETARDELLASKATKDSLVGEVQSLQQDLEEKKAELRKLNLETEDAFKELEAAKEKFTEIQAIHDDLKAEMKNEHEKAGESGIDCSPQKSSTPRKEENADESIVNKLQETVKFLTADNEEKQNALVDARAEVKELKEFMKSERKKAHQYLMQMESESEGYRKHIENLEMEHANEKHRFSMKKDLLLNNAQEHRLKARKLSEELSNLKENHLLTKQQLDQLRDTLAKDVKEVKEHIEGLSSQMRAVEHSKEQTSEEIENLREKEDEMEIQLTAIQQSINEAKKMTMIAAEEKAKASRREKEEALLKEKRIKLLQQQTHLRAQIRKQMSTRADSLQEERKKAEQSLAGLKKKLSNLEEVITRKDSSVELFRLKLLQSKVVAEKNADSNSQIEELKRRLRELEDEKELIQSQRNHLVTLKEAVSLDGIRPDCDNLRVLNDNGLTETRSSRLGLSLDSLMNNSVHTKPLKPDLEVPCRDHEQETELNTCTSFPDLCYNKAADAHLFTESKPVEQTVSELPKPTSSETLTKIEKNSSEAEEVSREISMRNDSNEKRSLDAVDAALKSSTGPYFLQKAMLPSKTLQTRLPTDASGKSAVVSDSTNQEESQIDKTLTLSGLMSDTHELSLVTSTGRRLVDKGNDTRVVVGSTSSFADDRKNEVGI</sequence>
<dbReference type="Proteomes" id="UP001249851">
    <property type="component" value="Unassembled WGS sequence"/>
</dbReference>
<evidence type="ECO:0000313" key="3">
    <source>
        <dbReference type="EMBL" id="KAK2567007.1"/>
    </source>
</evidence>
<dbReference type="PANTHER" id="PTHR43941:SF1">
    <property type="entry name" value="STRUCTURAL MAINTENANCE OF CHROMOSOMES PROTEIN 2"/>
    <property type="match status" value="1"/>
</dbReference>
<gene>
    <name evidence="3" type="ORF">P5673_008780</name>
</gene>
<feature type="coiled-coil region" evidence="1">
    <location>
        <begin position="152"/>
        <end position="186"/>
    </location>
</feature>
<feature type="compositionally biased region" description="Polar residues" evidence="2">
    <location>
        <begin position="947"/>
        <end position="963"/>
    </location>
</feature>
<protein>
    <submittedName>
        <fullName evidence="3">Uncharacterized protein</fullName>
    </submittedName>
</protein>
<feature type="compositionally biased region" description="Basic and acidic residues" evidence="2">
    <location>
        <begin position="964"/>
        <end position="989"/>
    </location>
</feature>
<comment type="caution">
    <text evidence="3">The sequence shown here is derived from an EMBL/GenBank/DDBJ whole genome shotgun (WGS) entry which is preliminary data.</text>
</comment>
<evidence type="ECO:0000313" key="4">
    <source>
        <dbReference type="Proteomes" id="UP001249851"/>
    </source>
</evidence>
<reference evidence="3" key="2">
    <citation type="journal article" date="2023" name="Science">
        <title>Genomic signatures of disease resistance in endangered staghorn corals.</title>
        <authorList>
            <person name="Vollmer S.V."/>
            <person name="Selwyn J.D."/>
            <person name="Despard B.A."/>
            <person name="Roesel C.L."/>
        </authorList>
    </citation>
    <scope>NUCLEOTIDE SEQUENCE</scope>
    <source>
        <strain evidence="3">K2</strain>
    </source>
</reference>
<accession>A0AAD9QT08</accession>
<keyword evidence="1" id="KW-0175">Coiled coil</keyword>
<proteinExistence type="predicted"/>
<dbReference type="SUPFAM" id="SSF57997">
    <property type="entry name" value="Tropomyosin"/>
    <property type="match status" value="1"/>
</dbReference>
<feature type="region of interest" description="Disordered" evidence="2">
    <location>
        <begin position="1021"/>
        <end position="1041"/>
    </location>
</feature>
<feature type="region of interest" description="Disordered" evidence="2">
    <location>
        <begin position="946"/>
        <end position="989"/>
    </location>
</feature>
<reference evidence="3" key="1">
    <citation type="journal article" date="2023" name="G3 (Bethesda)">
        <title>Whole genome assembly and annotation of the endangered Caribbean coral Acropora cervicornis.</title>
        <authorList>
            <person name="Selwyn J.D."/>
            <person name="Vollmer S.V."/>
        </authorList>
    </citation>
    <scope>NUCLEOTIDE SEQUENCE</scope>
    <source>
        <strain evidence="3">K2</strain>
    </source>
</reference>
<evidence type="ECO:0000256" key="2">
    <source>
        <dbReference type="SAM" id="MobiDB-lite"/>
    </source>
</evidence>
<organism evidence="3 4">
    <name type="scientific">Acropora cervicornis</name>
    <name type="common">Staghorn coral</name>
    <dbReference type="NCBI Taxonomy" id="6130"/>
    <lineage>
        <taxon>Eukaryota</taxon>
        <taxon>Metazoa</taxon>
        <taxon>Cnidaria</taxon>
        <taxon>Anthozoa</taxon>
        <taxon>Hexacorallia</taxon>
        <taxon>Scleractinia</taxon>
        <taxon>Astrocoeniina</taxon>
        <taxon>Acroporidae</taxon>
        <taxon>Acropora</taxon>
    </lineage>
</organism>
<evidence type="ECO:0000256" key="1">
    <source>
        <dbReference type="SAM" id="Coils"/>
    </source>
</evidence>
<feature type="coiled-coil region" evidence="1">
    <location>
        <begin position="543"/>
        <end position="796"/>
    </location>
</feature>
<feature type="coiled-coil region" evidence="1">
    <location>
        <begin position="821"/>
        <end position="858"/>
    </location>
</feature>
<feature type="coiled-coil region" evidence="1">
    <location>
        <begin position="222"/>
        <end position="509"/>
    </location>
</feature>
<feature type="region of interest" description="Disordered" evidence="2">
    <location>
        <begin position="512"/>
        <end position="540"/>
    </location>
</feature>
<name>A0AAD9QT08_ACRCE</name>